<dbReference type="VEuPathDB" id="TriTrypDB:ECC02_005889"/>
<dbReference type="VEuPathDB" id="TriTrypDB:TCSYLVIO_005732"/>
<dbReference type="VEuPathDB" id="TriTrypDB:Tc_MARK_4357"/>
<feature type="coiled-coil region" evidence="1">
    <location>
        <begin position="321"/>
        <end position="348"/>
    </location>
</feature>
<feature type="region of interest" description="Disordered" evidence="2">
    <location>
        <begin position="23"/>
        <end position="58"/>
    </location>
</feature>
<sequence length="1068" mass="122808">MKQDAYHSPASIHAALRNRRQEYGWTKKETRGLGASPSSWSRDAHETPSKGSGGGSDGEKRFFSGLFGNDKRAINDDASFRVERIDSASCLALGDVVGYEFVSEDGRWTWSIGTVIASGDGSDDTIGHVDRNGTVSEDPILVSLACWKIAPDTQGDPPTWAGKDEDHEQIDVRRRMEEIEEEKAELSRRPCMEKVMEAERIAETAREMLRLAVRGERNVLRQMTRPPNELRLAVNAAFSLLRIELLVEKTEDEWDHMRRVLCSDSFDENLSEADASRLDETQSEFIKQRFLNNPLFTYSHMNATSHIAALMQKWVTCEIELYECRKELQSTEMRLAELSQEAMQNERELRLHPNSKELTRTASNPYDEENVRYALQSFQDLGQVSFSRGDEATIVVRSSVFCKFVASTSSPISALDSMTIHRDRLACIRSAASGKQRRLPFGSSFSEADYPERRHNQSRDAVYQTKLLYEQSIERERILVRELEQLYEKHVRYTMAQHKILLRSTDFAASSYRYSKRDATRLTTAEDRVRELEEALRQEGGKLRTLQMNHEREIWRMQEEAKRQSLETAQHISDEVSTIRLQQVSLQSDEELGRLQLAANEARRWSALLLLEMRKSKDLVIADMRQDYIREMNFLRDDLSNRERRQVKAITILEDLLAYNGEEREYQQQEMQRRAIKRALKTLRGSMSTELSSDSSPRHFSRNPTSSQGATSYRLPVRSSTLARGISNLEATVESRELEEDNVVILKDRLVEAVRDRDLIHEMLMQEQRKNHSLEEENAVLRSELDREIQERVEVEKTAQKLQDEIAAISGSVRSTPNGYIKSGYDNEELGLREEIAKLQGVIATYDGQLDELLEAEGIENKEAPFHSLREYIAEIKASCVAMQEERDAQAADAKMLESCLKTAANALEDALIHDERWRPRITDSHHTTWHWKKFDGSGWDRVIAETPEALEKALVHGIAAACHLPEEYVLNLTYHDETTCLYASFDLRHDPAISDEDIMCRLEECNYYELERLYTHRFSPEEGIDSLRRKMREKEEELQELRATIAHMRGDSKPPGSGRSKRHLLGV</sequence>
<dbReference type="VEuPathDB" id="TriTrypDB:C3747_1g223"/>
<protein>
    <submittedName>
        <fullName evidence="4">Flagellum attachment zone protein 4</fullName>
    </submittedName>
</protein>
<comment type="caution">
    <text evidence="4">The sequence shown here is derived from an EMBL/GenBank/DDBJ whole genome shotgun (WGS) entry which is preliminary data.</text>
</comment>
<dbReference type="VEuPathDB" id="TriTrypDB:TCDM_00046"/>
<feature type="compositionally biased region" description="Polar residues" evidence="2">
    <location>
        <begin position="686"/>
        <end position="695"/>
    </location>
</feature>
<dbReference type="PANTHER" id="PTHR45703:SF36">
    <property type="entry name" value="DYNEIN HEAVY CHAIN, CYTOPLASMIC"/>
    <property type="match status" value="1"/>
</dbReference>
<dbReference type="InterPro" id="IPR026983">
    <property type="entry name" value="DHC"/>
</dbReference>
<dbReference type="VEuPathDB" id="TriTrypDB:TcCLB.506147.110"/>
<reference evidence="4 5" key="1">
    <citation type="journal article" date="2018" name="Microb. Genom.">
        <title>Expanding an expanded genome: long-read sequencing of Trypanosoma cruzi.</title>
        <authorList>
            <person name="Berna L."/>
            <person name="Rodriguez M."/>
            <person name="Chiribao M.L."/>
            <person name="Parodi-Talice A."/>
            <person name="Pita S."/>
            <person name="Rijo G."/>
            <person name="Alvarez-Valin F."/>
            <person name="Robello C."/>
        </authorList>
    </citation>
    <scope>NUCLEOTIDE SEQUENCE [LARGE SCALE GENOMIC DNA]</scope>
    <source>
        <strain evidence="4 5">Dm28c</strain>
    </source>
</reference>
<dbReference type="Proteomes" id="UP000246121">
    <property type="component" value="Unassembled WGS sequence"/>
</dbReference>
<dbReference type="GO" id="GO:0045505">
    <property type="term" value="F:dynein intermediate chain binding"/>
    <property type="evidence" value="ECO:0007669"/>
    <property type="project" value="InterPro"/>
</dbReference>
<dbReference type="EMBL" id="PRFA01000002">
    <property type="protein sequence ID" value="PWV02568.1"/>
    <property type="molecule type" value="Genomic_DNA"/>
</dbReference>
<evidence type="ECO:0000313" key="4">
    <source>
        <dbReference type="EMBL" id="PWV02568.1"/>
    </source>
</evidence>
<organism evidence="4 5">
    <name type="scientific">Trypanosoma cruzi</name>
    <dbReference type="NCBI Taxonomy" id="5693"/>
    <lineage>
        <taxon>Eukaryota</taxon>
        <taxon>Discoba</taxon>
        <taxon>Euglenozoa</taxon>
        <taxon>Kinetoplastea</taxon>
        <taxon>Metakinetoplastina</taxon>
        <taxon>Trypanosomatida</taxon>
        <taxon>Trypanosomatidae</taxon>
        <taxon>Trypanosoma</taxon>
        <taxon>Schizotrypanum</taxon>
    </lineage>
</organism>
<dbReference type="VEuPathDB" id="TriTrypDB:TcBrA4_0060860"/>
<dbReference type="Pfam" id="PF23398">
    <property type="entry name" value="FAZ1_cons"/>
    <property type="match status" value="1"/>
</dbReference>
<feature type="domain" description="Flagellar attachment zone protein 1 conserved" evidence="3">
    <location>
        <begin position="928"/>
        <end position="1018"/>
    </location>
</feature>
<gene>
    <name evidence="4" type="ORF">C4B63_2g211</name>
</gene>
<dbReference type="VEuPathDB" id="TriTrypDB:C4B63_2g211"/>
<dbReference type="AlphaFoldDB" id="A0A2V2W1Q6"/>
<dbReference type="VEuPathDB" id="TriTrypDB:TcYC6_0070710"/>
<name>A0A2V2W1Q6_TRYCR</name>
<dbReference type="VEuPathDB" id="TriTrypDB:TcG_04671"/>
<dbReference type="VEuPathDB" id="TriTrypDB:TcCL_ESM01948"/>
<evidence type="ECO:0000256" key="1">
    <source>
        <dbReference type="SAM" id="Coils"/>
    </source>
</evidence>
<proteinExistence type="predicted"/>
<evidence type="ECO:0000259" key="3">
    <source>
        <dbReference type="Pfam" id="PF23398"/>
    </source>
</evidence>
<dbReference type="PANTHER" id="PTHR45703">
    <property type="entry name" value="DYNEIN HEAVY CHAIN"/>
    <property type="match status" value="1"/>
</dbReference>
<feature type="region of interest" description="Disordered" evidence="2">
    <location>
        <begin position="1046"/>
        <end position="1068"/>
    </location>
</feature>
<feature type="compositionally biased region" description="Polar residues" evidence="2">
    <location>
        <begin position="702"/>
        <end position="711"/>
    </location>
</feature>
<dbReference type="GO" id="GO:0007018">
    <property type="term" value="P:microtubule-based movement"/>
    <property type="evidence" value="ECO:0007669"/>
    <property type="project" value="InterPro"/>
</dbReference>
<dbReference type="VEuPathDB" id="TriTrypDB:TcCLB.510735.90"/>
<dbReference type="VEuPathDB" id="TriTrypDB:BCY84_14385"/>
<evidence type="ECO:0000256" key="2">
    <source>
        <dbReference type="SAM" id="MobiDB-lite"/>
    </source>
</evidence>
<feature type="region of interest" description="Disordered" evidence="2">
    <location>
        <begin position="686"/>
        <end position="716"/>
    </location>
</feature>
<accession>A0A2V2W1Q6</accession>
<feature type="coiled-coil region" evidence="1">
    <location>
        <begin position="764"/>
        <end position="805"/>
    </location>
</feature>
<feature type="coiled-coil region" evidence="1">
    <location>
        <begin position="625"/>
        <end position="679"/>
    </location>
</feature>
<dbReference type="Gene3D" id="1.20.920.60">
    <property type="match status" value="1"/>
</dbReference>
<evidence type="ECO:0000313" key="5">
    <source>
        <dbReference type="Proteomes" id="UP000246121"/>
    </source>
</evidence>
<dbReference type="GO" id="GO:0051959">
    <property type="term" value="F:dynein light intermediate chain binding"/>
    <property type="evidence" value="ECO:0007669"/>
    <property type="project" value="InterPro"/>
</dbReference>
<keyword evidence="1" id="KW-0175">Coiled coil</keyword>
<feature type="coiled-coil region" evidence="1">
    <location>
        <begin position="522"/>
        <end position="549"/>
    </location>
</feature>
<dbReference type="InterPro" id="IPR056614">
    <property type="entry name" value="FAZ1_cons"/>
</dbReference>
<dbReference type="GO" id="GO:0030286">
    <property type="term" value="C:dynein complex"/>
    <property type="evidence" value="ECO:0007669"/>
    <property type="project" value="InterPro"/>
</dbReference>